<feature type="compositionally biased region" description="Basic and acidic residues" evidence="1">
    <location>
        <begin position="707"/>
        <end position="725"/>
    </location>
</feature>
<feature type="compositionally biased region" description="Basic and acidic residues" evidence="1">
    <location>
        <begin position="32"/>
        <end position="43"/>
    </location>
</feature>
<organism evidence="2 3">
    <name type="scientific">Coffea arabica</name>
    <name type="common">Arabian coffee</name>
    <dbReference type="NCBI Taxonomy" id="13443"/>
    <lineage>
        <taxon>Eukaryota</taxon>
        <taxon>Viridiplantae</taxon>
        <taxon>Streptophyta</taxon>
        <taxon>Embryophyta</taxon>
        <taxon>Tracheophyta</taxon>
        <taxon>Spermatophyta</taxon>
        <taxon>Magnoliopsida</taxon>
        <taxon>eudicotyledons</taxon>
        <taxon>Gunneridae</taxon>
        <taxon>Pentapetalae</taxon>
        <taxon>asterids</taxon>
        <taxon>lamiids</taxon>
        <taxon>Gentianales</taxon>
        <taxon>Rubiaceae</taxon>
        <taxon>Ixoroideae</taxon>
        <taxon>Gardenieae complex</taxon>
        <taxon>Bertiereae - Coffeeae clade</taxon>
        <taxon>Coffeeae</taxon>
        <taxon>Coffea</taxon>
    </lineage>
</organism>
<name>A0A6P6TNP1_COFAR</name>
<feature type="region of interest" description="Disordered" evidence="1">
    <location>
        <begin position="637"/>
        <end position="754"/>
    </location>
</feature>
<dbReference type="PANTHER" id="PTHR34367">
    <property type="entry name" value="OS02G0734667 PROTEIN"/>
    <property type="match status" value="1"/>
</dbReference>
<gene>
    <name evidence="3" type="primary">LOC113702295</name>
</gene>
<proteinExistence type="predicted"/>
<dbReference type="AlphaFoldDB" id="A0A6P6TNP1"/>
<feature type="compositionally biased region" description="Basic residues" evidence="1">
    <location>
        <begin position="207"/>
        <end position="216"/>
    </location>
</feature>
<reference evidence="2" key="1">
    <citation type="journal article" date="2025" name="Foods">
        <title>Unveiling the Microbial Signatures of Arabica Coffee Cherries: Insights into Ripeness Specific Diversity, Functional Traits, and Implications for Quality and Safety.</title>
        <authorList>
            <consortium name="RefSeq"/>
            <person name="Tenea G.N."/>
            <person name="Cifuentes V."/>
            <person name="Reyes P."/>
            <person name="Cevallos-Vallejos M."/>
        </authorList>
    </citation>
    <scope>NUCLEOTIDE SEQUENCE [LARGE SCALE GENOMIC DNA]</scope>
</reference>
<dbReference type="GeneID" id="113702295"/>
<feature type="region of interest" description="Disordered" evidence="1">
    <location>
        <begin position="82"/>
        <end position="103"/>
    </location>
</feature>
<sequence length="754" mass="80366">MGGCLSKKSTCSSCTTPFPNPNPLHQQIKPQPHVENKKSEEETVKKEVFIIKHRKSHDIDRLLSEEEKDDVKQKAAPEIVVESGKIGSADKKNSCNNNASNNGGIFVAAAPVRTSSCTKEEVDAILIQCGRLSRSSSTGKAANLSGPCGSGDNNNGDNPAPSQRGRKYSGSKRSYDFDNDNGSDGKDNVAAADKDDDDDIGVVGERSHRHRQRQRQSRTVGSPSKGRRRTPSREREQQQRAGSRERGSSSNGSGRRVSRSPGRRSESPAITTASTGVNSSQGNSNGGNGNRPGKMVSVPATVSSLVMDKSNSAGGGNETVSASAVKRIQVKRNAGGAGDAAVGARTAASPRARSPARGNVKVLNESQNQNQQQPMSLSRSNSRKAEHSPYRRNPLSEIDTNVVTENMSLPGSKAPNSTNTQKPNSDYTTNNKVAVQGAENKISSSKGIADHSATNLNLKNKEQQHLISEVAKAPQAITSNVAVNTVASGPECLKPQGVTRSRSSRLSRDFDINPETLSNPSPSYTALLLEDIQNFHQKSSTPAISLPPCLSKACSILEAVADLNSSTSSNLSSAFSEDKRRAPTVEQFNKLYDNASFGAHNPAGMKGLDTNAPFVQSEVAVTDDLMEPTFHKYVTVSRGGTVGGEDNEEQESSGSNSFVGGQQYWVSPSSWEPNSADSTECWTSSRSNIRDDSVSPVGFQRHAISKSGHDAEEPRRRLNGKKSDSDQQQNGIGRGRIGSRGPQSVPAVTTAAST</sequence>
<dbReference type="RefSeq" id="XP_027079226.1">
    <property type="nucleotide sequence ID" value="XM_027223425.2"/>
</dbReference>
<reference evidence="3" key="2">
    <citation type="submission" date="2025-08" db="UniProtKB">
        <authorList>
            <consortium name="RefSeq"/>
        </authorList>
    </citation>
    <scope>IDENTIFICATION</scope>
    <source>
        <tissue evidence="3">Leaves</tissue>
    </source>
</reference>
<feature type="compositionally biased region" description="Polar residues" evidence="1">
    <location>
        <begin position="300"/>
        <end position="322"/>
    </location>
</feature>
<feature type="compositionally biased region" description="Polar residues" evidence="1">
    <location>
        <begin position="652"/>
        <end position="687"/>
    </location>
</feature>
<feature type="compositionally biased region" description="Polar residues" evidence="1">
    <location>
        <begin position="398"/>
        <end position="429"/>
    </location>
</feature>
<feature type="compositionally biased region" description="Polar residues" evidence="1">
    <location>
        <begin position="364"/>
        <end position="380"/>
    </location>
</feature>
<feature type="compositionally biased region" description="Basic and acidic residues" evidence="1">
    <location>
        <begin position="231"/>
        <end position="247"/>
    </location>
</feature>
<dbReference type="Proteomes" id="UP001652660">
    <property type="component" value="Chromosome 7e"/>
</dbReference>
<protein>
    <submittedName>
        <fullName evidence="3">Uncharacterized protein At1g65710-like</fullName>
    </submittedName>
</protein>
<dbReference type="InterPro" id="IPR040412">
    <property type="entry name" value="At1g65710-like"/>
</dbReference>
<keyword evidence="2" id="KW-1185">Reference proteome</keyword>
<accession>A0A6P6TNP1</accession>
<dbReference type="OrthoDB" id="1927466at2759"/>
<feature type="compositionally biased region" description="Low complexity" evidence="1">
    <location>
        <begin position="274"/>
        <end position="283"/>
    </location>
</feature>
<feature type="compositionally biased region" description="Polar residues" evidence="1">
    <location>
        <begin position="151"/>
        <end position="161"/>
    </location>
</feature>
<evidence type="ECO:0000313" key="3">
    <source>
        <dbReference type="RefSeq" id="XP_027079226.1"/>
    </source>
</evidence>
<dbReference type="PANTHER" id="PTHR34367:SF1">
    <property type="entry name" value="OS04G0528600 PROTEIN"/>
    <property type="match status" value="1"/>
</dbReference>
<evidence type="ECO:0000313" key="2">
    <source>
        <dbReference type="Proteomes" id="UP001652660"/>
    </source>
</evidence>
<feature type="compositionally biased region" description="Low complexity" evidence="1">
    <location>
        <begin position="339"/>
        <end position="357"/>
    </location>
</feature>
<evidence type="ECO:0000256" key="1">
    <source>
        <dbReference type="SAM" id="MobiDB-lite"/>
    </source>
</evidence>
<feature type="region of interest" description="Disordered" evidence="1">
    <location>
        <begin position="1"/>
        <end position="43"/>
    </location>
</feature>
<feature type="compositionally biased region" description="Low complexity" evidence="1">
    <location>
        <begin position="1"/>
        <end position="16"/>
    </location>
</feature>
<feature type="region of interest" description="Disordered" evidence="1">
    <location>
        <begin position="130"/>
        <end position="429"/>
    </location>
</feature>